<organism evidence="2 3">
    <name type="scientific">Pseudoluteimonas lycopersici</name>
    <dbReference type="NCBI Taxonomy" id="1324796"/>
    <lineage>
        <taxon>Bacteria</taxon>
        <taxon>Pseudomonadati</taxon>
        <taxon>Pseudomonadota</taxon>
        <taxon>Gammaproteobacteria</taxon>
        <taxon>Lysobacterales</taxon>
        <taxon>Lysobacteraceae</taxon>
        <taxon>Pseudoluteimonas</taxon>
    </lineage>
</organism>
<gene>
    <name evidence="2" type="ORF">FNZ56_02395</name>
</gene>
<name>A0A516V2R6_9GAMM</name>
<dbReference type="Proteomes" id="UP000315891">
    <property type="component" value="Chromosome"/>
</dbReference>
<evidence type="ECO:0000313" key="2">
    <source>
        <dbReference type="EMBL" id="QDQ72803.1"/>
    </source>
</evidence>
<dbReference type="EMBL" id="CP041742">
    <property type="protein sequence ID" value="QDQ72803.1"/>
    <property type="molecule type" value="Genomic_DNA"/>
</dbReference>
<keyword evidence="1" id="KW-0732">Signal</keyword>
<evidence type="ECO:0000313" key="3">
    <source>
        <dbReference type="Proteomes" id="UP000315891"/>
    </source>
</evidence>
<feature type="chain" id="PRO_5022238972" description="Adhesin domain-containing protein" evidence="1">
    <location>
        <begin position="22"/>
        <end position="260"/>
    </location>
</feature>
<evidence type="ECO:0008006" key="4">
    <source>
        <dbReference type="Google" id="ProtNLM"/>
    </source>
</evidence>
<protein>
    <recommendedName>
        <fullName evidence="4">Adhesin domain-containing protein</fullName>
    </recommendedName>
</protein>
<evidence type="ECO:0000256" key="1">
    <source>
        <dbReference type="SAM" id="SignalP"/>
    </source>
</evidence>
<accession>A0A516V2R6</accession>
<dbReference type="Gene3D" id="2.160.20.120">
    <property type="match status" value="1"/>
</dbReference>
<proteinExistence type="predicted"/>
<reference evidence="2 3" key="1">
    <citation type="submission" date="2019-07" db="EMBL/GenBank/DDBJ databases">
        <title>Lysobacter weifangensis sp. nov., isolated from bensulfuron-methyl contaminated farmland soil.</title>
        <authorList>
            <person name="Zhao H."/>
        </authorList>
    </citation>
    <scope>NUCLEOTIDE SEQUENCE [LARGE SCALE GENOMIC DNA]</scope>
    <source>
        <strain evidence="2 3">CC-Bw-6</strain>
    </source>
</reference>
<dbReference type="OrthoDB" id="5944342at2"/>
<dbReference type="RefSeq" id="WP_143878318.1">
    <property type="nucleotide sequence ID" value="NZ_BAABLZ010000002.1"/>
</dbReference>
<sequence length="260" mass="26866">MTRRHALLCSILFASPLLAHAGEQCRFQAPRTLDLDLDGVTGITVLTNEHDVHVRGVDGNGGAVRGRACASKQDALDSLQVVQHREGSRLVIEAKTTHLPKGWRLFGDQYAYLDVGIAIPKSLPVVLDVGSGDANVENVASLDAHVGSGDLDVNRVPGQVSASIGSGDAGFSDIGALRVDSIGSGDLNANGVRGDVRIDSVGSGDATLKQVGGGVDVGSIGSGDLAVNGVGRDLRVRSMGSGDIDHHDVAGKVEIPRNDD</sequence>
<dbReference type="AlphaFoldDB" id="A0A516V2R6"/>
<keyword evidence="3" id="KW-1185">Reference proteome</keyword>
<feature type="signal peptide" evidence="1">
    <location>
        <begin position="1"/>
        <end position="21"/>
    </location>
</feature>